<evidence type="ECO:0000256" key="3">
    <source>
        <dbReference type="ARBA" id="ARBA00022776"/>
    </source>
</evidence>
<dbReference type="GO" id="GO:0045842">
    <property type="term" value="P:positive regulation of mitotic metaphase/anaphase transition"/>
    <property type="evidence" value="ECO:0007669"/>
    <property type="project" value="TreeGrafter"/>
</dbReference>
<dbReference type="PANTHER" id="PTHR12558:SF10">
    <property type="entry name" value="CELL DIVISION CYCLE PROTEIN 23 HOMOLOG"/>
    <property type="match status" value="1"/>
</dbReference>
<dbReference type="Pfam" id="PF13181">
    <property type="entry name" value="TPR_8"/>
    <property type="match status" value="2"/>
</dbReference>
<dbReference type="Proteomes" id="UP001212841">
    <property type="component" value="Unassembled WGS sequence"/>
</dbReference>
<dbReference type="PANTHER" id="PTHR12558">
    <property type="entry name" value="CELL DIVISION CYCLE 16,23,27"/>
    <property type="match status" value="1"/>
</dbReference>
<protein>
    <submittedName>
        <fullName evidence="9">Anaphase-promoting complex subunit 23</fullName>
    </submittedName>
</protein>
<dbReference type="Gene3D" id="1.25.40.10">
    <property type="entry name" value="Tetratricopeptide repeat domain"/>
    <property type="match status" value="2"/>
</dbReference>
<proteinExistence type="predicted"/>
<keyword evidence="3" id="KW-0498">Mitosis</keyword>
<dbReference type="EMBL" id="JADGJD010000781">
    <property type="protein sequence ID" value="KAJ3048501.1"/>
    <property type="molecule type" value="Genomic_DNA"/>
</dbReference>
<name>A0AAD5WZR5_9FUNG</name>
<keyword evidence="5 7" id="KW-0802">TPR repeat</keyword>
<accession>A0AAD5WZR5</accession>
<feature type="domain" description="Cdc23" evidence="8">
    <location>
        <begin position="21"/>
        <end position="259"/>
    </location>
</feature>
<keyword evidence="4" id="KW-0833">Ubl conjugation pathway</keyword>
<dbReference type="InterPro" id="IPR019734">
    <property type="entry name" value="TPR_rpt"/>
</dbReference>
<comment type="caution">
    <text evidence="9">The sequence shown here is derived from an EMBL/GenBank/DDBJ whole genome shotgun (WGS) entry which is preliminary data.</text>
</comment>
<keyword evidence="2" id="KW-0677">Repeat</keyword>
<dbReference type="GO" id="GO:0031145">
    <property type="term" value="P:anaphase-promoting complex-dependent catabolic process"/>
    <property type="evidence" value="ECO:0007669"/>
    <property type="project" value="TreeGrafter"/>
</dbReference>
<organism evidence="9 10">
    <name type="scientific">Rhizophlyctis rosea</name>
    <dbReference type="NCBI Taxonomy" id="64517"/>
    <lineage>
        <taxon>Eukaryota</taxon>
        <taxon>Fungi</taxon>
        <taxon>Fungi incertae sedis</taxon>
        <taxon>Chytridiomycota</taxon>
        <taxon>Chytridiomycota incertae sedis</taxon>
        <taxon>Chytridiomycetes</taxon>
        <taxon>Rhizophlyctidales</taxon>
        <taxon>Rhizophlyctidaceae</taxon>
        <taxon>Rhizophlyctis</taxon>
    </lineage>
</organism>
<dbReference type="SMART" id="SM00028">
    <property type="entry name" value="TPR"/>
    <property type="match status" value="6"/>
</dbReference>
<evidence type="ECO:0000256" key="6">
    <source>
        <dbReference type="ARBA" id="ARBA00023306"/>
    </source>
</evidence>
<dbReference type="Pfam" id="PF04049">
    <property type="entry name" value="ANAPC8"/>
    <property type="match status" value="1"/>
</dbReference>
<keyword evidence="6" id="KW-0131">Cell cycle</keyword>
<feature type="repeat" description="TPR" evidence="7">
    <location>
        <begin position="394"/>
        <end position="427"/>
    </location>
</feature>
<dbReference type="GO" id="GO:0005680">
    <property type="term" value="C:anaphase-promoting complex"/>
    <property type="evidence" value="ECO:0007669"/>
    <property type="project" value="InterPro"/>
</dbReference>
<dbReference type="Pfam" id="PF00515">
    <property type="entry name" value="TPR_1"/>
    <property type="match status" value="1"/>
</dbReference>
<evidence type="ECO:0000259" key="8">
    <source>
        <dbReference type="Pfam" id="PF04049"/>
    </source>
</evidence>
<evidence type="ECO:0000256" key="5">
    <source>
        <dbReference type="ARBA" id="ARBA00022803"/>
    </source>
</evidence>
<feature type="repeat" description="TPR" evidence="7">
    <location>
        <begin position="428"/>
        <end position="461"/>
    </location>
</feature>
<dbReference type="SUPFAM" id="SSF48452">
    <property type="entry name" value="TPR-like"/>
    <property type="match status" value="2"/>
</dbReference>
<sequence>MAATAGATSHCGGPEAFTISQLRDDLRAAVNCLNDRCLFLSAKCPEQRQTSNDFQRPSRDYDAAQLDEDDIAESDLYALARCYFQNREYARVAKKLEDVKGPRATFLKLYASYLKGEKEKEEKYMGQETPLEEGQWFNKELQDIETQLGEGHREDAFCLYLRGIVNTALKRTARARDFLSESVKRYPWNWSAWEALVSTYDGKDVRKDPLNEIREHVPEHSVMRDFCVIHLANELALSPGDALDAEWKSVEALFPDSSTVNFMKGMSYYCVRDFDKAMGHFQKLHKRDPFRVDHMDIYSNTLYIRQRDVELAELAHQIFDIDRYRYESCLIVGNYYSIRREHDFAIMFFQRALKLNRNYIEAWTLIGHEYLELQNLAAAVAVYRKATVIKPSDYRAWYGLGCAYRMMSMHDMAITYFQKALAVQPNDYRMWFNLGQLYHELKHYSMAVASLERAMVGDKSDLLALWEIARCYYEQLEEPMDEKLEHETRKRFLDYLKFQEKYEGTDVSNQPNQEEAALWVAKAALKRGKSDEALSVIQFITRHDCDEANEIRKEIWNLQSNERARNPSGFMRRAVNIDDDDSMEAFTP</sequence>
<dbReference type="InterPro" id="IPR011990">
    <property type="entry name" value="TPR-like_helical_dom_sf"/>
</dbReference>
<reference evidence="9" key="1">
    <citation type="submission" date="2020-05" db="EMBL/GenBank/DDBJ databases">
        <title>Phylogenomic resolution of chytrid fungi.</title>
        <authorList>
            <person name="Stajich J.E."/>
            <person name="Amses K."/>
            <person name="Simmons R."/>
            <person name="Seto K."/>
            <person name="Myers J."/>
            <person name="Bonds A."/>
            <person name="Quandt C.A."/>
            <person name="Barry K."/>
            <person name="Liu P."/>
            <person name="Grigoriev I."/>
            <person name="Longcore J.E."/>
            <person name="James T.Y."/>
        </authorList>
    </citation>
    <scope>NUCLEOTIDE SEQUENCE</scope>
    <source>
        <strain evidence="9">JEL0318</strain>
    </source>
</reference>
<evidence type="ECO:0000313" key="9">
    <source>
        <dbReference type="EMBL" id="KAJ3048501.1"/>
    </source>
</evidence>
<feature type="repeat" description="TPR" evidence="7">
    <location>
        <begin position="258"/>
        <end position="291"/>
    </location>
</feature>
<dbReference type="InterPro" id="IPR007192">
    <property type="entry name" value="APC8"/>
</dbReference>
<feature type="repeat" description="TPR" evidence="7">
    <location>
        <begin position="360"/>
        <end position="393"/>
    </location>
</feature>
<evidence type="ECO:0000256" key="7">
    <source>
        <dbReference type="PROSITE-ProRule" id="PRU00339"/>
    </source>
</evidence>
<dbReference type="AlphaFoldDB" id="A0AAD5WZR5"/>
<gene>
    <name evidence="9" type="primary">CDC23_1</name>
    <name evidence="9" type="ORF">HK097_010486</name>
</gene>
<dbReference type="GO" id="GO:0051301">
    <property type="term" value="P:cell division"/>
    <property type="evidence" value="ECO:0007669"/>
    <property type="project" value="UniProtKB-KW"/>
</dbReference>
<keyword evidence="10" id="KW-1185">Reference proteome</keyword>
<evidence type="ECO:0000256" key="4">
    <source>
        <dbReference type="ARBA" id="ARBA00022786"/>
    </source>
</evidence>
<dbReference type="PROSITE" id="PS50005">
    <property type="entry name" value="TPR"/>
    <property type="match status" value="5"/>
</dbReference>
<evidence type="ECO:0000256" key="2">
    <source>
        <dbReference type="ARBA" id="ARBA00022737"/>
    </source>
</evidence>
<dbReference type="GO" id="GO:0016567">
    <property type="term" value="P:protein ubiquitination"/>
    <property type="evidence" value="ECO:0007669"/>
    <property type="project" value="TreeGrafter"/>
</dbReference>
<feature type="repeat" description="TPR" evidence="7">
    <location>
        <begin position="326"/>
        <end position="359"/>
    </location>
</feature>
<evidence type="ECO:0000256" key="1">
    <source>
        <dbReference type="ARBA" id="ARBA00022618"/>
    </source>
</evidence>
<evidence type="ECO:0000313" key="10">
    <source>
        <dbReference type="Proteomes" id="UP001212841"/>
    </source>
</evidence>
<keyword evidence="1" id="KW-0132">Cell division</keyword>